<name>A0AAV1Q0J9_SCOSC</name>
<dbReference type="EMBL" id="CAWUFR010000441">
    <property type="protein sequence ID" value="CAK6977907.1"/>
    <property type="molecule type" value="Genomic_DNA"/>
</dbReference>
<comment type="subcellular location">
    <subcellularLocation>
        <location evidence="1">Cell junction</location>
        <location evidence="1">Tight junction</location>
    </subcellularLocation>
    <subcellularLocation>
        <location evidence="2">Cell membrane</location>
        <topology evidence="2">Multi-pass membrane protein</topology>
    </subcellularLocation>
</comment>
<gene>
    <name evidence="11" type="ORF">FSCOSCO3_A002225</name>
</gene>
<feature type="transmembrane region" description="Helical" evidence="10">
    <location>
        <begin position="12"/>
        <end position="34"/>
    </location>
</feature>
<keyword evidence="12" id="KW-1185">Reference proteome</keyword>
<evidence type="ECO:0000256" key="1">
    <source>
        <dbReference type="ARBA" id="ARBA00004435"/>
    </source>
</evidence>
<evidence type="ECO:0000313" key="12">
    <source>
        <dbReference type="Proteomes" id="UP001314229"/>
    </source>
</evidence>
<dbReference type="GO" id="GO:0005886">
    <property type="term" value="C:plasma membrane"/>
    <property type="evidence" value="ECO:0007669"/>
    <property type="project" value="UniProtKB-SubCell"/>
</dbReference>
<evidence type="ECO:0000256" key="3">
    <source>
        <dbReference type="ARBA" id="ARBA00008295"/>
    </source>
</evidence>
<feature type="transmembrane region" description="Helical" evidence="10">
    <location>
        <begin position="93"/>
        <end position="113"/>
    </location>
</feature>
<evidence type="ECO:0000256" key="8">
    <source>
        <dbReference type="ARBA" id="ARBA00022989"/>
    </source>
</evidence>
<dbReference type="InterPro" id="IPR004031">
    <property type="entry name" value="PMP22/EMP/MP20/Claudin"/>
</dbReference>
<proteinExistence type="inferred from homology"/>
<dbReference type="GO" id="GO:0005923">
    <property type="term" value="C:bicellular tight junction"/>
    <property type="evidence" value="ECO:0007669"/>
    <property type="project" value="UniProtKB-SubCell"/>
</dbReference>
<accession>A0AAV1Q0J9</accession>
<dbReference type="InterPro" id="IPR006187">
    <property type="entry name" value="Claudin"/>
</dbReference>
<dbReference type="Gene3D" id="1.20.140.150">
    <property type="match status" value="1"/>
</dbReference>
<evidence type="ECO:0000256" key="7">
    <source>
        <dbReference type="ARBA" id="ARBA00022949"/>
    </source>
</evidence>
<evidence type="ECO:0000256" key="4">
    <source>
        <dbReference type="ARBA" id="ARBA00022427"/>
    </source>
</evidence>
<comment type="caution">
    <text evidence="11">The sequence shown here is derived from an EMBL/GenBank/DDBJ whole genome shotgun (WGS) entry which is preliminary data.</text>
</comment>
<evidence type="ECO:0000313" key="11">
    <source>
        <dbReference type="EMBL" id="CAK6977907.1"/>
    </source>
</evidence>
<organism evidence="11 12">
    <name type="scientific">Scomber scombrus</name>
    <name type="common">Atlantic mackerel</name>
    <name type="synonym">Scomber vernalis</name>
    <dbReference type="NCBI Taxonomy" id="13677"/>
    <lineage>
        <taxon>Eukaryota</taxon>
        <taxon>Metazoa</taxon>
        <taxon>Chordata</taxon>
        <taxon>Craniata</taxon>
        <taxon>Vertebrata</taxon>
        <taxon>Euteleostomi</taxon>
        <taxon>Actinopterygii</taxon>
        <taxon>Neopterygii</taxon>
        <taxon>Teleostei</taxon>
        <taxon>Neoteleostei</taxon>
        <taxon>Acanthomorphata</taxon>
        <taxon>Pelagiaria</taxon>
        <taxon>Scombriformes</taxon>
        <taxon>Scombridae</taxon>
        <taxon>Scomber</taxon>
    </lineage>
</organism>
<dbReference type="Proteomes" id="UP001314229">
    <property type="component" value="Unassembled WGS sequence"/>
</dbReference>
<evidence type="ECO:0000256" key="2">
    <source>
        <dbReference type="ARBA" id="ARBA00004651"/>
    </source>
</evidence>
<keyword evidence="9 10" id="KW-0472">Membrane</keyword>
<dbReference type="AlphaFoldDB" id="A0AAV1Q0J9"/>
<evidence type="ECO:0000256" key="9">
    <source>
        <dbReference type="ARBA" id="ARBA00023136"/>
    </source>
</evidence>
<dbReference type="PANTHER" id="PTHR12002">
    <property type="entry name" value="CLAUDIN"/>
    <property type="match status" value="1"/>
</dbReference>
<keyword evidence="7" id="KW-0965">Cell junction</keyword>
<dbReference type="GO" id="GO:0005198">
    <property type="term" value="F:structural molecule activity"/>
    <property type="evidence" value="ECO:0007669"/>
    <property type="project" value="InterPro"/>
</dbReference>
<dbReference type="Pfam" id="PF13903">
    <property type="entry name" value="Claudin_2"/>
    <property type="match status" value="1"/>
</dbReference>
<keyword evidence="5" id="KW-1003">Cell membrane</keyword>
<comment type="similarity">
    <text evidence="3">Belongs to the claudin family.</text>
</comment>
<keyword evidence="6 10" id="KW-0812">Transmembrane</keyword>
<evidence type="ECO:0000256" key="6">
    <source>
        <dbReference type="ARBA" id="ARBA00022692"/>
    </source>
</evidence>
<evidence type="ECO:0000256" key="5">
    <source>
        <dbReference type="ARBA" id="ARBA00022475"/>
    </source>
</evidence>
<protein>
    <submittedName>
        <fullName evidence="11">Claudin-34-like</fullName>
    </submittedName>
</protein>
<sequence length="248" mass="26716">MTYLAHTANAQLAALWMGCVGWTFTAMAIGLVQWRIWKVPDSEVISSGVAWVGLWRVCFNSHTLVTPGFKYMHCKYIGLTDAYTPPEIASGQVLMLLSVLVGLCGNAGGVYALRNVYFGLDKNSPIRLLFIAAGFLCLTAAAMSLIPVLWTLTSVVTNQTIGFPPDFQMPPEPDSQSVGCGIVVGLVGAVLMVVSGVNFCRYRLPQRSHDSIQPSLSHEVQLDGSAAQGALTSSEGRINPAFESHEHV</sequence>
<keyword evidence="8 10" id="KW-1133">Transmembrane helix</keyword>
<keyword evidence="4" id="KW-0796">Tight junction</keyword>
<feature type="transmembrane region" description="Helical" evidence="10">
    <location>
        <begin position="125"/>
        <end position="150"/>
    </location>
</feature>
<evidence type="ECO:0000256" key="10">
    <source>
        <dbReference type="SAM" id="Phobius"/>
    </source>
</evidence>
<reference evidence="11 12" key="1">
    <citation type="submission" date="2024-01" db="EMBL/GenBank/DDBJ databases">
        <authorList>
            <person name="Alioto T."/>
            <person name="Alioto T."/>
            <person name="Gomez Garrido J."/>
        </authorList>
    </citation>
    <scope>NUCLEOTIDE SEQUENCE [LARGE SCALE GENOMIC DNA]</scope>
</reference>
<feature type="transmembrane region" description="Helical" evidence="10">
    <location>
        <begin position="176"/>
        <end position="199"/>
    </location>
</feature>